<keyword evidence="2" id="KW-0645">Protease</keyword>
<dbReference type="Gene3D" id="2.60.40.10">
    <property type="entry name" value="Immunoglobulins"/>
    <property type="match status" value="1"/>
</dbReference>
<keyword evidence="3" id="KW-0378">Hydrolase</keyword>
<dbReference type="Pfam" id="PF16640">
    <property type="entry name" value="Big_3_5"/>
    <property type="match status" value="1"/>
</dbReference>
<reference evidence="7 8" key="1">
    <citation type="submission" date="2017-10" db="EMBL/GenBank/DDBJ databases">
        <title>Sequencing the genomes of 1000 actinobacteria strains.</title>
        <authorList>
            <person name="Klenk H.-P."/>
        </authorList>
    </citation>
    <scope>NUCLEOTIDE SEQUENCE [LARGE SCALE GENOMIC DNA]</scope>
    <source>
        <strain evidence="7 8">DSM 21574</strain>
    </source>
</reference>
<proteinExistence type="inferred from homology"/>
<dbReference type="InterPro" id="IPR051202">
    <property type="entry name" value="Peptidase_C40"/>
</dbReference>
<dbReference type="GO" id="GO:0005975">
    <property type="term" value="P:carbohydrate metabolic process"/>
    <property type="evidence" value="ECO:0007669"/>
    <property type="project" value="UniProtKB-ARBA"/>
</dbReference>
<accession>A0A2A9EEN6</accession>
<evidence type="ECO:0000256" key="2">
    <source>
        <dbReference type="ARBA" id="ARBA00022670"/>
    </source>
</evidence>
<name>A0A2A9EEN6_9MICO</name>
<dbReference type="SUPFAM" id="SSF54001">
    <property type="entry name" value="Cysteine proteinases"/>
    <property type="match status" value="1"/>
</dbReference>
<dbReference type="AlphaFoldDB" id="A0A2A9EEN6"/>
<dbReference type="InterPro" id="IPR038765">
    <property type="entry name" value="Papain-like_cys_pep_sf"/>
</dbReference>
<feature type="domain" description="NlpC/P60" evidence="6">
    <location>
        <begin position="184"/>
        <end position="295"/>
    </location>
</feature>
<dbReference type="PROSITE" id="PS51935">
    <property type="entry name" value="NLPC_P60"/>
    <property type="match status" value="1"/>
</dbReference>
<gene>
    <name evidence="7" type="ORF">ATL41_1834</name>
</gene>
<keyword evidence="4" id="KW-0788">Thiol protease</keyword>
<dbReference type="InterPro" id="IPR000064">
    <property type="entry name" value="NLP_P60_dom"/>
</dbReference>
<dbReference type="Pfam" id="PF00877">
    <property type="entry name" value="NLPC_P60"/>
    <property type="match status" value="1"/>
</dbReference>
<dbReference type="Proteomes" id="UP000221394">
    <property type="component" value="Unassembled WGS sequence"/>
</dbReference>
<dbReference type="RefSeq" id="WP_219810380.1">
    <property type="nucleotide sequence ID" value="NZ_PDJH01000001.1"/>
</dbReference>
<evidence type="ECO:0000256" key="3">
    <source>
        <dbReference type="ARBA" id="ARBA00022801"/>
    </source>
</evidence>
<dbReference type="EMBL" id="PDJH01000001">
    <property type="protein sequence ID" value="PFG37086.1"/>
    <property type="molecule type" value="Genomic_DNA"/>
</dbReference>
<dbReference type="PANTHER" id="PTHR47053">
    <property type="entry name" value="MUREIN DD-ENDOPEPTIDASE MEPH-RELATED"/>
    <property type="match status" value="1"/>
</dbReference>
<evidence type="ECO:0000256" key="1">
    <source>
        <dbReference type="ARBA" id="ARBA00007074"/>
    </source>
</evidence>
<comment type="similarity">
    <text evidence="1">Belongs to the peptidase C40 family.</text>
</comment>
<organism evidence="7 8">
    <name type="scientific">Flavimobilis soli</name>
    <dbReference type="NCBI Taxonomy" id="442709"/>
    <lineage>
        <taxon>Bacteria</taxon>
        <taxon>Bacillati</taxon>
        <taxon>Actinomycetota</taxon>
        <taxon>Actinomycetes</taxon>
        <taxon>Micrococcales</taxon>
        <taxon>Jonesiaceae</taxon>
        <taxon>Flavimobilis</taxon>
    </lineage>
</organism>
<feature type="region of interest" description="Disordered" evidence="5">
    <location>
        <begin position="1"/>
        <end position="32"/>
    </location>
</feature>
<evidence type="ECO:0000256" key="4">
    <source>
        <dbReference type="ARBA" id="ARBA00022807"/>
    </source>
</evidence>
<dbReference type="Gene3D" id="3.90.1720.10">
    <property type="entry name" value="endopeptidase domain like (from Nostoc punctiforme)"/>
    <property type="match status" value="1"/>
</dbReference>
<evidence type="ECO:0000313" key="7">
    <source>
        <dbReference type="EMBL" id="PFG37086.1"/>
    </source>
</evidence>
<feature type="compositionally biased region" description="Low complexity" evidence="5">
    <location>
        <begin position="23"/>
        <end position="32"/>
    </location>
</feature>
<dbReference type="GO" id="GO:0006508">
    <property type="term" value="P:proteolysis"/>
    <property type="evidence" value="ECO:0007669"/>
    <property type="project" value="UniProtKB-KW"/>
</dbReference>
<protein>
    <submittedName>
        <fullName evidence="7">Ig-like domain-containing protein</fullName>
    </submittedName>
</protein>
<keyword evidence="8" id="KW-1185">Reference proteome</keyword>
<evidence type="ECO:0000313" key="8">
    <source>
        <dbReference type="Proteomes" id="UP000221394"/>
    </source>
</evidence>
<dbReference type="InterPro" id="IPR032109">
    <property type="entry name" value="Big_3_5"/>
</dbReference>
<comment type="caution">
    <text evidence="7">The sequence shown here is derived from an EMBL/GenBank/DDBJ whole genome shotgun (WGS) entry which is preliminary data.</text>
</comment>
<dbReference type="GO" id="GO:0008234">
    <property type="term" value="F:cysteine-type peptidase activity"/>
    <property type="evidence" value="ECO:0007669"/>
    <property type="project" value="UniProtKB-KW"/>
</dbReference>
<dbReference type="PANTHER" id="PTHR47053:SF1">
    <property type="entry name" value="MUREIN DD-ENDOPEPTIDASE MEPH-RELATED"/>
    <property type="match status" value="1"/>
</dbReference>
<evidence type="ECO:0000256" key="5">
    <source>
        <dbReference type="SAM" id="MobiDB-lite"/>
    </source>
</evidence>
<evidence type="ECO:0000259" key="6">
    <source>
        <dbReference type="PROSITE" id="PS51935"/>
    </source>
</evidence>
<dbReference type="InterPro" id="IPR013783">
    <property type="entry name" value="Ig-like_fold"/>
</dbReference>
<sequence>MSIRTSWRARTGTPTRLDQAHGTSTIDETTTTAAPGRHRTAVRAGVIAIAAALTVTLAPTTGAQAATPAAARTVTTTAVATTATKTKAKVDLKASKKTWVKGKKAAKVTAKVRTGSATTSGTVTFYDGKKRLKKKSVGASGKVSYQLPRKLSAKKHKITAIFRPSAATKPTVTTGRDSLKVKVVSEGAHIAKIAKKYVGVRYRSGGATPSGFDCSGFTSYVYKKAGVAKLPRSSSAQRHSGKVVSRSKARAGDLIWTRGHVAIYLGKGKQIDAPRPGKTIQVRSIWQSNPTFIRV</sequence>